<reference evidence="1" key="2">
    <citation type="journal article" date="2015" name="Data Brief">
        <title>Shoot transcriptome of the giant reed, Arundo donax.</title>
        <authorList>
            <person name="Barrero R.A."/>
            <person name="Guerrero F.D."/>
            <person name="Moolhuijzen P."/>
            <person name="Goolsby J.A."/>
            <person name="Tidwell J."/>
            <person name="Bellgard S.E."/>
            <person name="Bellgard M.I."/>
        </authorList>
    </citation>
    <scope>NUCLEOTIDE SEQUENCE</scope>
    <source>
        <tissue evidence="1">Shoot tissue taken approximately 20 cm above the soil surface</tissue>
    </source>
</reference>
<proteinExistence type="predicted"/>
<accession>A0A0A9TXR7</accession>
<protein>
    <submittedName>
        <fullName evidence="1">Uncharacterized protein</fullName>
    </submittedName>
</protein>
<organism evidence="1">
    <name type="scientific">Arundo donax</name>
    <name type="common">Giant reed</name>
    <name type="synonym">Donax arundinaceus</name>
    <dbReference type="NCBI Taxonomy" id="35708"/>
    <lineage>
        <taxon>Eukaryota</taxon>
        <taxon>Viridiplantae</taxon>
        <taxon>Streptophyta</taxon>
        <taxon>Embryophyta</taxon>
        <taxon>Tracheophyta</taxon>
        <taxon>Spermatophyta</taxon>
        <taxon>Magnoliopsida</taxon>
        <taxon>Liliopsida</taxon>
        <taxon>Poales</taxon>
        <taxon>Poaceae</taxon>
        <taxon>PACMAD clade</taxon>
        <taxon>Arundinoideae</taxon>
        <taxon>Arundineae</taxon>
        <taxon>Arundo</taxon>
    </lineage>
</organism>
<sequence length="20" mass="2231">MLEALCPSSFEYIGDKLAEN</sequence>
<name>A0A0A9TXR7_ARUDO</name>
<evidence type="ECO:0000313" key="1">
    <source>
        <dbReference type="EMBL" id="JAD16327.1"/>
    </source>
</evidence>
<dbReference type="EMBL" id="GBRH01281568">
    <property type="protein sequence ID" value="JAD16327.1"/>
    <property type="molecule type" value="Transcribed_RNA"/>
</dbReference>
<reference evidence="1" key="1">
    <citation type="submission" date="2014-09" db="EMBL/GenBank/DDBJ databases">
        <authorList>
            <person name="Magalhaes I.L.F."/>
            <person name="Oliveira U."/>
            <person name="Santos F.R."/>
            <person name="Vidigal T.H.D.A."/>
            <person name="Brescovit A.D."/>
            <person name="Santos A.J."/>
        </authorList>
    </citation>
    <scope>NUCLEOTIDE SEQUENCE</scope>
    <source>
        <tissue evidence="1">Shoot tissue taken approximately 20 cm above the soil surface</tissue>
    </source>
</reference>
<dbReference type="AlphaFoldDB" id="A0A0A9TXR7"/>